<dbReference type="SMR" id="G5ABN1"/>
<proteinExistence type="predicted"/>
<dbReference type="EMBL" id="JH159163">
    <property type="protein sequence ID" value="EGZ06756.1"/>
    <property type="molecule type" value="Genomic_DNA"/>
</dbReference>
<dbReference type="InParanoid" id="G5ABN1"/>
<dbReference type="AlphaFoldDB" id="G5ABN1"/>
<gene>
    <name evidence="2" type="ORF">PHYSODRAFT_306925</name>
</gene>
<name>G5ABN1_PHYSP</name>
<reference evidence="2 3" key="1">
    <citation type="journal article" date="2006" name="Science">
        <title>Phytophthora genome sequences uncover evolutionary origins and mechanisms of pathogenesis.</title>
        <authorList>
            <person name="Tyler B.M."/>
            <person name="Tripathy S."/>
            <person name="Zhang X."/>
            <person name="Dehal P."/>
            <person name="Jiang R.H."/>
            <person name="Aerts A."/>
            <person name="Arredondo F.D."/>
            <person name="Baxter L."/>
            <person name="Bensasson D."/>
            <person name="Beynon J.L."/>
            <person name="Chapman J."/>
            <person name="Damasceno C.M."/>
            <person name="Dorrance A.E."/>
            <person name="Dou D."/>
            <person name="Dickerman A.W."/>
            <person name="Dubchak I.L."/>
            <person name="Garbelotto M."/>
            <person name="Gijzen M."/>
            <person name="Gordon S.G."/>
            <person name="Govers F."/>
            <person name="Grunwald N.J."/>
            <person name="Huang W."/>
            <person name="Ivors K.L."/>
            <person name="Jones R.W."/>
            <person name="Kamoun S."/>
            <person name="Krampis K."/>
            <person name="Lamour K.H."/>
            <person name="Lee M.K."/>
            <person name="McDonald W.H."/>
            <person name="Medina M."/>
            <person name="Meijer H.J."/>
            <person name="Nordberg E.K."/>
            <person name="Maclean D.J."/>
            <person name="Ospina-Giraldo M.D."/>
            <person name="Morris P.F."/>
            <person name="Phuntumart V."/>
            <person name="Putnam N.H."/>
            <person name="Rash S."/>
            <person name="Rose J.K."/>
            <person name="Sakihama Y."/>
            <person name="Salamov A.A."/>
            <person name="Savidor A."/>
            <person name="Scheuring C.F."/>
            <person name="Smith B.M."/>
            <person name="Sobral B.W."/>
            <person name="Terry A."/>
            <person name="Torto-Alalibo T.A."/>
            <person name="Win J."/>
            <person name="Xu Z."/>
            <person name="Zhang H."/>
            <person name="Grigoriev I.V."/>
            <person name="Rokhsar D.S."/>
            <person name="Boore J.L."/>
        </authorList>
    </citation>
    <scope>NUCLEOTIDE SEQUENCE [LARGE SCALE GENOMIC DNA]</scope>
    <source>
        <strain evidence="2 3">P6497</strain>
    </source>
</reference>
<evidence type="ECO:0000313" key="2">
    <source>
        <dbReference type="EMBL" id="EGZ06756.1"/>
    </source>
</evidence>
<feature type="coiled-coil region" evidence="1">
    <location>
        <begin position="35"/>
        <end position="71"/>
    </location>
</feature>
<organism evidence="2 3">
    <name type="scientific">Phytophthora sojae (strain P6497)</name>
    <name type="common">Soybean stem and root rot agent</name>
    <name type="synonym">Phytophthora megasperma f. sp. glycines</name>
    <dbReference type="NCBI Taxonomy" id="1094619"/>
    <lineage>
        <taxon>Eukaryota</taxon>
        <taxon>Sar</taxon>
        <taxon>Stramenopiles</taxon>
        <taxon>Oomycota</taxon>
        <taxon>Peronosporomycetes</taxon>
        <taxon>Peronosporales</taxon>
        <taxon>Peronosporaceae</taxon>
        <taxon>Phytophthora</taxon>
    </lineage>
</organism>
<dbReference type="Proteomes" id="UP000002640">
    <property type="component" value="Unassembled WGS sequence"/>
</dbReference>
<evidence type="ECO:0000256" key="1">
    <source>
        <dbReference type="SAM" id="Coils"/>
    </source>
</evidence>
<dbReference type="OMA" id="VHRRESD"/>
<dbReference type="GeneID" id="20642804"/>
<dbReference type="RefSeq" id="XP_009537520.1">
    <property type="nucleotide sequence ID" value="XM_009539225.1"/>
</dbReference>
<keyword evidence="1" id="KW-0175">Coiled coil</keyword>
<protein>
    <submittedName>
        <fullName evidence="2">Uncharacterized protein</fullName>
    </submittedName>
</protein>
<accession>G5ABN1</accession>
<keyword evidence="3" id="KW-1185">Reference proteome</keyword>
<evidence type="ECO:0000313" key="3">
    <source>
        <dbReference type="Proteomes" id="UP000002640"/>
    </source>
</evidence>
<dbReference type="KEGG" id="psoj:PHYSODRAFT_306925"/>
<sequence>MPFDLSSELFDDVPDFDLRRERLSFRDSDAERHRKVTLQRRKQRLRVKNEREELKREVQELTQQLKKLKLDKMKTPLRSTHSFWRNQAAWQRQQRTRMEAQQQLLARVAQVQESYIEHLQTLIPDHVAALLHSNTNIFHHLGGATRHNPPRSIVSADATLCMALIRETDACYARVDDIIRDCGIAALPDGVSNSVLPCKWDEKVKCYQHLDKFTTEKAVWKLSKLRHRQQDREAVEGLVDSKDITILRFRLVRKLPTAEKGSLLQRYVGRRYVEGDRAVYTWKICSEGEGIFSGMHCDETGWCILRASADGLSSTAEICTRQIPVVLSKRKAQGLAASEFGQLLQDAVGDDECERASVVQRALLKAVMVASSESTGSNTW</sequence>